<dbReference type="EMBL" id="KZ301973">
    <property type="protein sequence ID" value="PFH53427.1"/>
    <property type="molecule type" value="Genomic_DNA"/>
</dbReference>
<organism evidence="2 3">
    <name type="scientific">Amanita thiersii Skay4041</name>
    <dbReference type="NCBI Taxonomy" id="703135"/>
    <lineage>
        <taxon>Eukaryota</taxon>
        <taxon>Fungi</taxon>
        <taxon>Dikarya</taxon>
        <taxon>Basidiomycota</taxon>
        <taxon>Agaricomycotina</taxon>
        <taxon>Agaricomycetes</taxon>
        <taxon>Agaricomycetidae</taxon>
        <taxon>Agaricales</taxon>
        <taxon>Pluteineae</taxon>
        <taxon>Amanitaceae</taxon>
        <taxon>Amanita</taxon>
    </lineage>
</organism>
<accession>A0A2A9NY90</accession>
<protein>
    <submittedName>
        <fullName evidence="2">Uncharacterized protein</fullName>
    </submittedName>
</protein>
<proteinExistence type="predicted"/>
<name>A0A2A9NY90_9AGAR</name>
<evidence type="ECO:0000313" key="3">
    <source>
        <dbReference type="Proteomes" id="UP000242287"/>
    </source>
</evidence>
<reference evidence="2 3" key="1">
    <citation type="submission" date="2014-02" db="EMBL/GenBank/DDBJ databases">
        <title>Transposable element dynamics among asymbiotic and ectomycorrhizal Amanita fungi.</title>
        <authorList>
            <consortium name="DOE Joint Genome Institute"/>
            <person name="Hess J."/>
            <person name="Skrede I."/>
            <person name="Wolfe B."/>
            <person name="LaButti K."/>
            <person name="Ohm R.A."/>
            <person name="Grigoriev I.V."/>
            <person name="Pringle A."/>
        </authorList>
    </citation>
    <scope>NUCLEOTIDE SEQUENCE [LARGE SCALE GENOMIC DNA]</scope>
    <source>
        <strain evidence="2 3">SKay4041</strain>
    </source>
</reference>
<evidence type="ECO:0000313" key="2">
    <source>
        <dbReference type="EMBL" id="PFH53427.1"/>
    </source>
</evidence>
<keyword evidence="3" id="KW-1185">Reference proteome</keyword>
<feature type="compositionally biased region" description="Polar residues" evidence="1">
    <location>
        <begin position="42"/>
        <end position="53"/>
    </location>
</feature>
<sequence length="77" mass="8167">MTETNHQPGAKPPMTTHSDNSLAKEMRNEFASGAAEEAGKQVVQQTADGGDVNQQMDDAKAQAQGLWAKYCGCLSAL</sequence>
<dbReference type="AlphaFoldDB" id="A0A2A9NY90"/>
<dbReference type="OrthoDB" id="3037038at2759"/>
<feature type="region of interest" description="Disordered" evidence="1">
    <location>
        <begin position="1"/>
        <end position="53"/>
    </location>
</feature>
<dbReference type="Proteomes" id="UP000242287">
    <property type="component" value="Unassembled WGS sequence"/>
</dbReference>
<evidence type="ECO:0000256" key="1">
    <source>
        <dbReference type="SAM" id="MobiDB-lite"/>
    </source>
</evidence>
<gene>
    <name evidence="2" type="ORF">AMATHDRAFT_1093</name>
</gene>